<proteinExistence type="inferred from homology"/>
<evidence type="ECO:0000256" key="2">
    <source>
        <dbReference type="ARBA" id="ARBA00022676"/>
    </source>
</evidence>
<keyword evidence="2" id="KW-0328">Glycosyltransferase</keyword>
<organism evidence="6">
    <name type="scientific">Guillardia theta (strain CCMP2712)</name>
    <name type="common">Cryptophyte</name>
    <dbReference type="NCBI Taxonomy" id="905079"/>
    <lineage>
        <taxon>Eukaryota</taxon>
        <taxon>Cryptophyceae</taxon>
        <taxon>Pyrenomonadales</taxon>
        <taxon>Geminigeraceae</taxon>
        <taxon>Guillardia</taxon>
    </lineage>
</organism>
<dbReference type="GO" id="GO:0008107">
    <property type="term" value="F:galactoside 2-alpha-L-fucosyltransferase activity"/>
    <property type="evidence" value="ECO:0007669"/>
    <property type="project" value="InterPro"/>
</dbReference>
<keyword evidence="3" id="KW-0808">Transferase</keyword>
<protein>
    <recommendedName>
        <fullName evidence="9">Fucosyltransferase</fullName>
    </recommendedName>
</protein>
<sequence>MGGAWEEYRDMHRRSRRDLEGGGEEEEGASVDYKYLVWRCRPLGSCGGLGNRVQNIVSAFALALLTDRAFFIDYPGRPPYELDNFVRSRGIDWRVPSQFLFAPLSVDCGFVGLDATDSNNQARSSDRHAPCLLSPSSLPALSLLSPCSLPALFDLILEQEVRMKKRKFVASENFLEYTERILWVLPSSELYLRDVLYNKFLREAACRYDLRSVDDAFSRLATFLFSPYGRVMEDLQDIAEEMKGFYTIALQVRVGIGSDFRLFNESNLRKDVVRFANVARHVEEEYNTEGKTVRWLLVTDRDEVQDELVALGYRERLWRLPGAALHMDKGVSFQELHRTFVEWYMFSMVDAAVLTMESSFGLTGWLLGRERPLFAIISEERYSLYNISKLRDDTEEYTCGPWDVCLAGEYTMTTWNREETVKESVDCPQPYVPFDPEDAMRWSRASTSFHNETETCQTFEAHILSPPPADGNLTVPYLGEQRSPTLSLVFETLGMPMSSLNAITYLLEIDDFVYDAFTREQVAVLKMPPALGEAQPCYPPIEKERLRHSLPPIDLQRLPPGVHTLLVRLMGGDVSRTVEVPVIYSS</sequence>
<dbReference type="Proteomes" id="UP000011087">
    <property type="component" value="Unassembled WGS sequence"/>
</dbReference>
<dbReference type="EMBL" id="JH993025">
    <property type="protein sequence ID" value="EKX41226.1"/>
    <property type="molecule type" value="Genomic_DNA"/>
</dbReference>
<evidence type="ECO:0000313" key="6">
    <source>
        <dbReference type="EMBL" id="EKX41226.1"/>
    </source>
</evidence>
<evidence type="ECO:0000256" key="4">
    <source>
        <dbReference type="ARBA" id="ARBA00023180"/>
    </source>
</evidence>
<dbReference type="GO" id="GO:0016020">
    <property type="term" value="C:membrane"/>
    <property type="evidence" value="ECO:0007669"/>
    <property type="project" value="InterPro"/>
</dbReference>
<dbReference type="Pfam" id="PF03254">
    <property type="entry name" value="XG_FTase"/>
    <property type="match status" value="1"/>
</dbReference>
<comment type="similarity">
    <text evidence="1">Belongs to the glycosyltransferase 37 family.</text>
</comment>
<keyword evidence="4" id="KW-0325">Glycoprotein</keyword>
<evidence type="ECO:0000313" key="8">
    <source>
        <dbReference type="Proteomes" id="UP000011087"/>
    </source>
</evidence>
<evidence type="ECO:0000256" key="5">
    <source>
        <dbReference type="ARBA" id="ARBA00023316"/>
    </source>
</evidence>
<dbReference type="PaxDb" id="55529-EKX41226"/>
<dbReference type="HOGENOM" id="CLU_465760_0_0_1"/>
<dbReference type="GO" id="GO:0071555">
    <property type="term" value="P:cell wall organization"/>
    <property type="evidence" value="ECO:0007669"/>
    <property type="project" value="UniProtKB-KW"/>
</dbReference>
<dbReference type="InterPro" id="IPR004938">
    <property type="entry name" value="XG_FTase"/>
</dbReference>
<evidence type="ECO:0000256" key="3">
    <source>
        <dbReference type="ARBA" id="ARBA00022679"/>
    </source>
</evidence>
<keyword evidence="5" id="KW-0961">Cell wall biogenesis/degradation</keyword>
<dbReference type="OrthoDB" id="428346at2759"/>
<evidence type="ECO:0008006" key="9">
    <source>
        <dbReference type="Google" id="ProtNLM"/>
    </source>
</evidence>
<dbReference type="EnsemblProtists" id="EKX41226">
    <property type="protein sequence ID" value="EKX41226"/>
    <property type="gene ID" value="GUITHDRAFT_112697"/>
</dbReference>
<dbReference type="GeneID" id="17297829"/>
<reference evidence="6 8" key="1">
    <citation type="journal article" date="2012" name="Nature">
        <title>Algal genomes reveal evolutionary mosaicism and the fate of nucleomorphs.</title>
        <authorList>
            <consortium name="DOE Joint Genome Institute"/>
            <person name="Curtis B.A."/>
            <person name="Tanifuji G."/>
            <person name="Burki F."/>
            <person name="Gruber A."/>
            <person name="Irimia M."/>
            <person name="Maruyama S."/>
            <person name="Arias M.C."/>
            <person name="Ball S.G."/>
            <person name="Gile G.H."/>
            <person name="Hirakawa Y."/>
            <person name="Hopkins J.F."/>
            <person name="Kuo A."/>
            <person name="Rensing S.A."/>
            <person name="Schmutz J."/>
            <person name="Symeonidi A."/>
            <person name="Elias M."/>
            <person name="Eveleigh R.J."/>
            <person name="Herman E.K."/>
            <person name="Klute M.J."/>
            <person name="Nakayama T."/>
            <person name="Obornik M."/>
            <person name="Reyes-Prieto A."/>
            <person name="Armbrust E.V."/>
            <person name="Aves S.J."/>
            <person name="Beiko R.G."/>
            <person name="Coutinho P."/>
            <person name="Dacks J.B."/>
            <person name="Durnford D.G."/>
            <person name="Fast N.M."/>
            <person name="Green B.R."/>
            <person name="Grisdale C.J."/>
            <person name="Hempel F."/>
            <person name="Henrissat B."/>
            <person name="Hoppner M.P."/>
            <person name="Ishida K."/>
            <person name="Kim E."/>
            <person name="Koreny L."/>
            <person name="Kroth P.G."/>
            <person name="Liu Y."/>
            <person name="Malik S.B."/>
            <person name="Maier U.G."/>
            <person name="McRose D."/>
            <person name="Mock T."/>
            <person name="Neilson J.A."/>
            <person name="Onodera N.T."/>
            <person name="Poole A.M."/>
            <person name="Pritham E.J."/>
            <person name="Richards T.A."/>
            <person name="Rocap G."/>
            <person name="Roy S.W."/>
            <person name="Sarai C."/>
            <person name="Schaack S."/>
            <person name="Shirato S."/>
            <person name="Slamovits C.H."/>
            <person name="Spencer D.F."/>
            <person name="Suzuki S."/>
            <person name="Worden A.Z."/>
            <person name="Zauner S."/>
            <person name="Barry K."/>
            <person name="Bell C."/>
            <person name="Bharti A.K."/>
            <person name="Crow J.A."/>
            <person name="Grimwood J."/>
            <person name="Kramer R."/>
            <person name="Lindquist E."/>
            <person name="Lucas S."/>
            <person name="Salamov A."/>
            <person name="McFadden G.I."/>
            <person name="Lane C.E."/>
            <person name="Keeling P.J."/>
            <person name="Gray M.W."/>
            <person name="Grigoriev I.V."/>
            <person name="Archibald J.M."/>
        </authorList>
    </citation>
    <scope>NUCLEOTIDE SEQUENCE</scope>
    <source>
        <strain evidence="6 8">CCMP2712</strain>
    </source>
</reference>
<evidence type="ECO:0000313" key="7">
    <source>
        <dbReference type="EnsemblProtists" id="EKX41226"/>
    </source>
</evidence>
<evidence type="ECO:0000256" key="1">
    <source>
        <dbReference type="ARBA" id="ARBA00010481"/>
    </source>
</evidence>
<keyword evidence="8" id="KW-1185">Reference proteome</keyword>
<dbReference type="KEGG" id="gtt:GUITHDRAFT_112697"/>
<gene>
    <name evidence="6" type="ORF">GUITHDRAFT_112697</name>
</gene>
<reference evidence="7" key="3">
    <citation type="submission" date="2016-03" db="UniProtKB">
        <authorList>
            <consortium name="EnsemblProtists"/>
        </authorList>
    </citation>
    <scope>IDENTIFICATION</scope>
</reference>
<dbReference type="GO" id="GO:0042546">
    <property type="term" value="P:cell wall biogenesis"/>
    <property type="evidence" value="ECO:0007669"/>
    <property type="project" value="InterPro"/>
</dbReference>
<name>L1IYA7_GUITC</name>
<accession>L1IYA7</accession>
<dbReference type="RefSeq" id="XP_005828206.1">
    <property type="nucleotide sequence ID" value="XM_005828149.1"/>
</dbReference>
<dbReference type="AlphaFoldDB" id="L1IYA7"/>
<reference evidence="8" key="2">
    <citation type="submission" date="2012-11" db="EMBL/GenBank/DDBJ databases">
        <authorList>
            <person name="Kuo A."/>
            <person name="Curtis B.A."/>
            <person name="Tanifuji G."/>
            <person name="Burki F."/>
            <person name="Gruber A."/>
            <person name="Irimia M."/>
            <person name="Maruyama S."/>
            <person name="Arias M.C."/>
            <person name="Ball S.G."/>
            <person name="Gile G.H."/>
            <person name="Hirakawa Y."/>
            <person name="Hopkins J.F."/>
            <person name="Rensing S.A."/>
            <person name="Schmutz J."/>
            <person name="Symeonidi A."/>
            <person name="Elias M."/>
            <person name="Eveleigh R.J."/>
            <person name="Herman E.K."/>
            <person name="Klute M.J."/>
            <person name="Nakayama T."/>
            <person name="Obornik M."/>
            <person name="Reyes-Prieto A."/>
            <person name="Armbrust E.V."/>
            <person name="Aves S.J."/>
            <person name="Beiko R.G."/>
            <person name="Coutinho P."/>
            <person name="Dacks J.B."/>
            <person name="Durnford D.G."/>
            <person name="Fast N.M."/>
            <person name="Green B.R."/>
            <person name="Grisdale C."/>
            <person name="Hempe F."/>
            <person name="Henrissat B."/>
            <person name="Hoppner M.P."/>
            <person name="Ishida K.-I."/>
            <person name="Kim E."/>
            <person name="Koreny L."/>
            <person name="Kroth P.G."/>
            <person name="Liu Y."/>
            <person name="Malik S.-B."/>
            <person name="Maier U.G."/>
            <person name="McRose D."/>
            <person name="Mock T."/>
            <person name="Neilson J.A."/>
            <person name="Onodera N.T."/>
            <person name="Poole A.M."/>
            <person name="Pritham E.J."/>
            <person name="Richards T.A."/>
            <person name="Rocap G."/>
            <person name="Roy S.W."/>
            <person name="Sarai C."/>
            <person name="Schaack S."/>
            <person name="Shirato S."/>
            <person name="Slamovits C.H."/>
            <person name="Spencer D.F."/>
            <person name="Suzuki S."/>
            <person name="Worden A.Z."/>
            <person name="Zauner S."/>
            <person name="Barry K."/>
            <person name="Bell C."/>
            <person name="Bharti A.K."/>
            <person name="Crow J.A."/>
            <person name="Grimwood J."/>
            <person name="Kramer R."/>
            <person name="Lindquist E."/>
            <person name="Lucas S."/>
            <person name="Salamov A."/>
            <person name="McFadden G.I."/>
            <person name="Lane C.E."/>
            <person name="Keeling P.J."/>
            <person name="Gray M.W."/>
            <person name="Grigoriev I.V."/>
            <person name="Archibald J.M."/>
        </authorList>
    </citation>
    <scope>NUCLEOTIDE SEQUENCE</scope>
    <source>
        <strain evidence="8">CCMP2712</strain>
    </source>
</reference>